<evidence type="ECO:0000259" key="6">
    <source>
        <dbReference type="Pfam" id="PF01699"/>
    </source>
</evidence>
<dbReference type="Pfam" id="PF01699">
    <property type="entry name" value="Na_Ca_ex"/>
    <property type="match status" value="2"/>
</dbReference>
<keyword evidence="2 5" id="KW-0812">Transmembrane</keyword>
<evidence type="ECO:0000313" key="7">
    <source>
        <dbReference type="EMBL" id="ELY50838.1"/>
    </source>
</evidence>
<dbReference type="PANTHER" id="PTHR10846">
    <property type="entry name" value="SODIUM/POTASSIUM/CALCIUM EXCHANGER"/>
    <property type="match status" value="1"/>
</dbReference>
<dbReference type="OrthoDB" id="157387at2157"/>
<dbReference type="GO" id="GO:0005886">
    <property type="term" value="C:plasma membrane"/>
    <property type="evidence" value="ECO:0007669"/>
    <property type="project" value="TreeGrafter"/>
</dbReference>
<feature type="transmembrane region" description="Helical" evidence="5">
    <location>
        <begin position="74"/>
        <end position="99"/>
    </location>
</feature>
<dbReference type="GO" id="GO:0008273">
    <property type="term" value="F:calcium, potassium:sodium antiporter activity"/>
    <property type="evidence" value="ECO:0007669"/>
    <property type="project" value="TreeGrafter"/>
</dbReference>
<feature type="transmembrane region" description="Helical" evidence="5">
    <location>
        <begin position="340"/>
        <end position="355"/>
    </location>
</feature>
<sequence>MTATGVGVGLAAALFLVGVALVIWCVEVFIEAVARSAVAFGISGFFLAVVLAGIDLENAVLGLTAAGVALPDLALGTVFGEALFVLTVAVGLAGLLVPFEPRVPRAYLGLLLAVPIPAFAMSLDGTIGRARGAVLLAAFVPLLAAIFWRERGSETAYLLSGEVAEVVDREDPQAADLEANGGAGERAREAEDGGLELPDLDADEFVPDLEDRSGPFALGVAALATVGLTAGSLLTVVSAEQLFVAAGISGLAFGATVLSFVASIEELALTLEPVRRGQSHLAVGNVVGSTVFYLTANVGLIALVRPIDAGGAVLTVHWPALAAGLLVVTAMLARGRVTRGGGAALLGLYVLYWVLNYV</sequence>
<feature type="transmembrane region" description="Helical" evidence="5">
    <location>
        <begin position="106"/>
        <end position="123"/>
    </location>
</feature>
<dbReference type="GO" id="GO:0006874">
    <property type="term" value="P:intracellular calcium ion homeostasis"/>
    <property type="evidence" value="ECO:0007669"/>
    <property type="project" value="TreeGrafter"/>
</dbReference>
<dbReference type="PATRIC" id="fig|1227498.3.peg.4308"/>
<dbReference type="AlphaFoldDB" id="L9WR89"/>
<feature type="transmembrane region" description="Helical" evidence="5">
    <location>
        <begin position="216"/>
        <end position="236"/>
    </location>
</feature>
<gene>
    <name evidence="7" type="ORF">C492_21712</name>
</gene>
<dbReference type="GO" id="GO:0005262">
    <property type="term" value="F:calcium channel activity"/>
    <property type="evidence" value="ECO:0007669"/>
    <property type="project" value="TreeGrafter"/>
</dbReference>
<evidence type="ECO:0000256" key="4">
    <source>
        <dbReference type="ARBA" id="ARBA00023136"/>
    </source>
</evidence>
<dbReference type="EMBL" id="AOIA01000166">
    <property type="protein sequence ID" value="ELY50838.1"/>
    <property type="molecule type" value="Genomic_DNA"/>
</dbReference>
<dbReference type="InterPro" id="IPR044880">
    <property type="entry name" value="NCX_ion-bd_dom_sf"/>
</dbReference>
<keyword evidence="4 5" id="KW-0472">Membrane</keyword>
<feature type="transmembrane region" description="Helical" evidence="5">
    <location>
        <begin position="37"/>
        <end position="54"/>
    </location>
</feature>
<accession>L9WR89</accession>
<keyword evidence="8" id="KW-1185">Reference proteome</keyword>
<feature type="transmembrane region" description="Helical" evidence="5">
    <location>
        <begin position="316"/>
        <end position="333"/>
    </location>
</feature>
<evidence type="ECO:0000256" key="3">
    <source>
        <dbReference type="ARBA" id="ARBA00022989"/>
    </source>
</evidence>
<proteinExistence type="predicted"/>
<comment type="subcellular location">
    <subcellularLocation>
        <location evidence="1">Membrane</location>
        <topology evidence="1">Multi-pass membrane protein</topology>
    </subcellularLocation>
</comment>
<name>L9WR89_9EURY</name>
<reference evidence="7 8" key="1">
    <citation type="journal article" date="2014" name="PLoS Genet.">
        <title>Phylogenetically driven sequencing of extremely halophilic archaea reveals strategies for static and dynamic osmo-response.</title>
        <authorList>
            <person name="Becker E.A."/>
            <person name="Seitzer P.M."/>
            <person name="Tritt A."/>
            <person name="Larsen D."/>
            <person name="Krusor M."/>
            <person name="Yao A.I."/>
            <person name="Wu D."/>
            <person name="Madern D."/>
            <person name="Eisen J.A."/>
            <person name="Darling A.E."/>
            <person name="Facciotti M.T."/>
        </authorList>
    </citation>
    <scope>NUCLEOTIDE SEQUENCE [LARGE SCALE GENOMIC DNA]</scope>
    <source>
        <strain evidence="7 8">DSM 18795</strain>
    </source>
</reference>
<feature type="transmembrane region" description="Helical" evidence="5">
    <location>
        <begin position="129"/>
        <end position="148"/>
    </location>
</feature>
<dbReference type="STRING" id="1227498.C492_21712"/>
<organism evidence="7 8">
    <name type="scientific">Natronococcus jeotgali DSM 18795</name>
    <dbReference type="NCBI Taxonomy" id="1227498"/>
    <lineage>
        <taxon>Archaea</taxon>
        <taxon>Methanobacteriati</taxon>
        <taxon>Methanobacteriota</taxon>
        <taxon>Stenosarchaea group</taxon>
        <taxon>Halobacteria</taxon>
        <taxon>Halobacteriales</taxon>
        <taxon>Natrialbaceae</taxon>
        <taxon>Natronococcus</taxon>
    </lineage>
</organism>
<protein>
    <submittedName>
        <fullName evidence="7">Sodium/calcium exchanger membrane protein</fullName>
    </submittedName>
</protein>
<evidence type="ECO:0000256" key="5">
    <source>
        <dbReference type="SAM" id="Phobius"/>
    </source>
</evidence>
<feature type="domain" description="Sodium/calcium exchanger membrane region" evidence="6">
    <location>
        <begin position="217"/>
        <end position="357"/>
    </location>
</feature>
<keyword evidence="3 5" id="KW-1133">Transmembrane helix</keyword>
<dbReference type="PANTHER" id="PTHR10846:SF8">
    <property type="entry name" value="INNER MEMBRANE PROTEIN YRBG"/>
    <property type="match status" value="1"/>
</dbReference>
<evidence type="ECO:0000256" key="1">
    <source>
        <dbReference type="ARBA" id="ARBA00004141"/>
    </source>
</evidence>
<dbReference type="Gene3D" id="1.20.1420.30">
    <property type="entry name" value="NCX, central ion-binding region"/>
    <property type="match status" value="2"/>
</dbReference>
<dbReference type="RefSeq" id="WP_008427345.1">
    <property type="nucleotide sequence ID" value="NZ_AOIA01000166.1"/>
</dbReference>
<feature type="domain" description="Sodium/calcium exchanger membrane region" evidence="6">
    <location>
        <begin position="11"/>
        <end position="147"/>
    </location>
</feature>
<comment type="caution">
    <text evidence="7">The sequence shown here is derived from an EMBL/GenBank/DDBJ whole genome shotgun (WGS) entry which is preliminary data.</text>
</comment>
<feature type="transmembrane region" description="Helical" evidence="5">
    <location>
        <begin position="282"/>
        <end position="304"/>
    </location>
</feature>
<evidence type="ECO:0000256" key="2">
    <source>
        <dbReference type="ARBA" id="ARBA00022692"/>
    </source>
</evidence>
<evidence type="ECO:0000313" key="8">
    <source>
        <dbReference type="Proteomes" id="UP000011531"/>
    </source>
</evidence>
<feature type="transmembrane region" description="Helical" evidence="5">
    <location>
        <begin position="6"/>
        <end position="30"/>
    </location>
</feature>
<dbReference type="InterPro" id="IPR004837">
    <property type="entry name" value="NaCa_Exmemb"/>
</dbReference>
<feature type="transmembrane region" description="Helical" evidence="5">
    <location>
        <begin position="242"/>
        <end position="261"/>
    </location>
</feature>
<dbReference type="InterPro" id="IPR004481">
    <property type="entry name" value="K/Na/Ca-exchanger"/>
</dbReference>
<dbReference type="Proteomes" id="UP000011531">
    <property type="component" value="Unassembled WGS sequence"/>
</dbReference>